<protein>
    <recommendedName>
        <fullName evidence="2">DUF5658 domain-containing protein</fullName>
    </recommendedName>
</protein>
<comment type="caution">
    <text evidence="3">The sequence shown here is derived from an EMBL/GenBank/DDBJ whole genome shotgun (WGS) entry which is preliminary data.</text>
</comment>
<feature type="transmembrane region" description="Helical" evidence="1">
    <location>
        <begin position="77"/>
        <end position="97"/>
    </location>
</feature>
<feature type="transmembrane region" description="Helical" evidence="1">
    <location>
        <begin position="48"/>
        <end position="65"/>
    </location>
</feature>
<dbReference type="EMBL" id="PFXF01000023">
    <property type="protein sequence ID" value="PJA32739.1"/>
    <property type="molecule type" value="Genomic_DNA"/>
</dbReference>
<evidence type="ECO:0000313" key="3">
    <source>
        <dbReference type="EMBL" id="PJA32739.1"/>
    </source>
</evidence>
<dbReference type="Pfam" id="PF18902">
    <property type="entry name" value="DUF5658"/>
    <property type="match status" value="1"/>
</dbReference>
<keyword evidence="1" id="KW-0472">Membrane</keyword>
<dbReference type="InterPro" id="IPR043717">
    <property type="entry name" value="DUF5658"/>
</dbReference>
<keyword evidence="1" id="KW-1133">Transmembrane helix</keyword>
<evidence type="ECO:0000259" key="2">
    <source>
        <dbReference type="Pfam" id="PF18902"/>
    </source>
</evidence>
<reference evidence="4" key="1">
    <citation type="submission" date="2017-09" db="EMBL/GenBank/DDBJ databases">
        <title>Depth-based differentiation of microbial function through sediment-hosted aquifers and enrichment of novel symbionts in the deep terrestrial subsurface.</title>
        <authorList>
            <person name="Probst A.J."/>
            <person name="Ladd B."/>
            <person name="Jarett J.K."/>
            <person name="Geller-Mcgrath D.E."/>
            <person name="Sieber C.M.K."/>
            <person name="Emerson J.B."/>
            <person name="Anantharaman K."/>
            <person name="Thomas B.C."/>
            <person name="Malmstrom R."/>
            <person name="Stieglmeier M."/>
            <person name="Klingl A."/>
            <person name="Woyke T."/>
            <person name="Ryan C.M."/>
            <person name="Banfield J.F."/>
        </authorList>
    </citation>
    <scope>NUCLEOTIDE SEQUENCE [LARGE SCALE GENOMIC DNA]</scope>
</reference>
<dbReference type="AlphaFoldDB" id="A0A2M7WRU6"/>
<accession>A0A2M7WRU6</accession>
<feature type="transmembrane region" description="Helical" evidence="1">
    <location>
        <begin position="7"/>
        <end position="28"/>
    </location>
</feature>
<keyword evidence="1" id="KW-0812">Transmembrane</keyword>
<proteinExistence type="predicted"/>
<name>A0A2M7WRU6_9BACT</name>
<feature type="domain" description="DUF5658" evidence="2">
    <location>
        <begin position="7"/>
        <end position="92"/>
    </location>
</feature>
<sequence length="100" mass="11271">MSKLGKVLMLVCLLDLGITLALVTMGIAVEANPLLNYYLEKWGSAGLVISKMWFVLIPIFVLEAGPRVCPSARIHIVRYYNFVIWAYMTLFVSGNLIQFM</sequence>
<organism evidence="3 4">
    <name type="scientific">Candidatus Zambryskibacteria bacterium CG_4_9_14_3_um_filter_42_15</name>
    <dbReference type="NCBI Taxonomy" id="1975112"/>
    <lineage>
        <taxon>Bacteria</taxon>
        <taxon>Candidatus Zambryskiibacteriota</taxon>
    </lineage>
</organism>
<evidence type="ECO:0000313" key="4">
    <source>
        <dbReference type="Proteomes" id="UP000230758"/>
    </source>
</evidence>
<dbReference type="Proteomes" id="UP000230758">
    <property type="component" value="Unassembled WGS sequence"/>
</dbReference>
<gene>
    <name evidence="3" type="ORF">CO185_01980</name>
</gene>
<evidence type="ECO:0000256" key="1">
    <source>
        <dbReference type="SAM" id="Phobius"/>
    </source>
</evidence>